<protein>
    <submittedName>
        <fullName evidence="9">ZIP-like iron-zinc transporter</fullName>
    </submittedName>
</protein>
<keyword evidence="7 8" id="KW-0472">Membrane</keyword>
<comment type="similarity">
    <text evidence="2 8">Belongs to the ZIP transporter (TC 2.A.5) family.</text>
</comment>
<evidence type="ECO:0000256" key="3">
    <source>
        <dbReference type="ARBA" id="ARBA00022448"/>
    </source>
</evidence>
<feature type="transmembrane region" description="Helical" evidence="8">
    <location>
        <begin position="353"/>
        <end position="371"/>
    </location>
</feature>
<reference evidence="9" key="1">
    <citation type="submission" date="2022-08" db="EMBL/GenBank/DDBJ databases">
        <authorList>
            <consortium name="DOE Joint Genome Institute"/>
            <person name="Min B."/>
            <person name="Riley R."/>
            <person name="Sierra-Patev S."/>
            <person name="Naranjo-Ortiz M."/>
            <person name="Looney B."/>
            <person name="Konkel Z."/>
            <person name="Slot J.C."/>
            <person name="Sakamoto Y."/>
            <person name="Steenwyk J.L."/>
            <person name="Rokas A."/>
            <person name="Carro J."/>
            <person name="Camarero S."/>
            <person name="Ferreira P."/>
            <person name="Molpeceres G."/>
            <person name="Ruiz-Duenas F.J."/>
            <person name="Serrano A."/>
            <person name="Henrissat B."/>
            <person name="Drula E."/>
            <person name="Hughes K.W."/>
            <person name="Mata J.L."/>
            <person name="Ishikawa N.K."/>
            <person name="Vargas-Isla R."/>
            <person name="Ushijima S."/>
            <person name="Smith C.A."/>
            <person name="Ahrendt S."/>
            <person name="Andreopoulos W."/>
            <person name="He G."/>
            <person name="Labutti K."/>
            <person name="Lipzen A."/>
            <person name="Ng V."/>
            <person name="Sandor L."/>
            <person name="Barry K."/>
            <person name="Martinez A.T."/>
            <person name="Xiao Y."/>
            <person name="Gibbons J.G."/>
            <person name="Terashima K."/>
            <person name="Hibbett D.S."/>
            <person name="Grigoriev I.V."/>
        </authorList>
    </citation>
    <scope>NUCLEOTIDE SEQUENCE</scope>
    <source>
        <strain evidence="9">TFB10827</strain>
    </source>
</reference>
<evidence type="ECO:0000313" key="9">
    <source>
        <dbReference type="EMBL" id="KAJ3996316.1"/>
    </source>
</evidence>
<dbReference type="Pfam" id="PF02535">
    <property type="entry name" value="Zip"/>
    <property type="match status" value="1"/>
</dbReference>
<dbReference type="InterPro" id="IPR003689">
    <property type="entry name" value="ZIP"/>
</dbReference>
<keyword evidence="4 8" id="KW-0812">Transmembrane</keyword>
<feature type="transmembrane region" description="Helical" evidence="8">
    <location>
        <begin position="244"/>
        <end position="266"/>
    </location>
</feature>
<feature type="transmembrane region" description="Helical" evidence="8">
    <location>
        <begin position="70"/>
        <end position="89"/>
    </location>
</feature>
<evidence type="ECO:0000256" key="1">
    <source>
        <dbReference type="ARBA" id="ARBA00004141"/>
    </source>
</evidence>
<dbReference type="EMBL" id="MU790618">
    <property type="protein sequence ID" value="KAJ3996316.1"/>
    <property type="molecule type" value="Genomic_DNA"/>
</dbReference>
<feature type="transmembrane region" description="Helical" evidence="8">
    <location>
        <begin position="109"/>
        <end position="129"/>
    </location>
</feature>
<proteinExistence type="inferred from homology"/>
<evidence type="ECO:0000256" key="6">
    <source>
        <dbReference type="ARBA" id="ARBA00023065"/>
    </source>
</evidence>
<dbReference type="PANTHER" id="PTHR11040">
    <property type="entry name" value="ZINC/IRON TRANSPORTER"/>
    <property type="match status" value="1"/>
</dbReference>
<evidence type="ECO:0000256" key="8">
    <source>
        <dbReference type="RuleBase" id="RU362088"/>
    </source>
</evidence>
<keyword evidence="5 8" id="KW-1133">Transmembrane helix</keyword>
<evidence type="ECO:0000313" key="10">
    <source>
        <dbReference type="Proteomes" id="UP001163828"/>
    </source>
</evidence>
<feature type="transmembrane region" description="Helical" evidence="8">
    <location>
        <begin position="320"/>
        <end position="341"/>
    </location>
</feature>
<feature type="transmembrane region" description="Helical" evidence="8">
    <location>
        <begin position="34"/>
        <end position="58"/>
    </location>
</feature>
<comment type="subcellular location">
    <subcellularLocation>
        <location evidence="1 8">Membrane</location>
        <topology evidence="1 8">Multi-pass membrane protein</topology>
    </subcellularLocation>
</comment>
<sequence>MGNLTANSPSLAIRDDSDNCGSGGGADTFFGLRIASIFIILIGSMFGALFPVISMRYSDYVKVPRGIFEFAKWFGSGVIIATAFIHLLSPAIDELGSPCLSEAWSEYPYALALCLLSIFSIFIVELIAFRWGTTKLASIGVAYDAHGHEAGAHAAHGPEFSAQDIAESGKDAQDLTRIVEEARAASHSSHSVNESGILKNTRANVAVLDSPTTQILGVAILEFGVVLHSILVGLTLAVDPDFKILFVVLVFHQTFEGLGVGSRLAYMQNHLPPAYRNVALYGALLYGITTPVGIAAGMGVRTTYNPDSTTASIVSGVMDSLSAGILIYTGMVELLAHEFLFSREMQTSSNARLARCVGTMLLGCGLMALLGKWA</sequence>
<feature type="transmembrane region" description="Helical" evidence="8">
    <location>
        <begin position="215"/>
        <end position="238"/>
    </location>
</feature>
<organism evidence="9 10">
    <name type="scientific">Lentinula boryana</name>
    <dbReference type="NCBI Taxonomy" id="40481"/>
    <lineage>
        <taxon>Eukaryota</taxon>
        <taxon>Fungi</taxon>
        <taxon>Dikarya</taxon>
        <taxon>Basidiomycota</taxon>
        <taxon>Agaricomycotina</taxon>
        <taxon>Agaricomycetes</taxon>
        <taxon>Agaricomycetidae</taxon>
        <taxon>Agaricales</taxon>
        <taxon>Marasmiineae</taxon>
        <taxon>Omphalotaceae</taxon>
        <taxon>Lentinula</taxon>
    </lineage>
</organism>
<gene>
    <name evidence="9" type="ORF">F5050DRAFT_1760506</name>
</gene>
<accession>A0ABQ8QCT9</accession>
<feature type="transmembrane region" description="Helical" evidence="8">
    <location>
        <begin position="278"/>
        <end position="300"/>
    </location>
</feature>
<keyword evidence="6 8" id="KW-0406">Ion transport</keyword>
<name>A0ABQ8QCT9_9AGAR</name>
<dbReference type="Proteomes" id="UP001163828">
    <property type="component" value="Unassembled WGS sequence"/>
</dbReference>
<dbReference type="PANTHER" id="PTHR11040:SF32">
    <property type="entry name" value="ZINC-REGULATED TRANSPORTER 1"/>
    <property type="match status" value="1"/>
</dbReference>
<evidence type="ECO:0000256" key="5">
    <source>
        <dbReference type="ARBA" id="ARBA00022989"/>
    </source>
</evidence>
<dbReference type="InterPro" id="IPR004698">
    <property type="entry name" value="Zn/Fe_permease_fun/pln"/>
</dbReference>
<keyword evidence="10" id="KW-1185">Reference proteome</keyword>
<dbReference type="NCBIfam" id="TIGR00820">
    <property type="entry name" value="zip"/>
    <property type="match status" value="1"/>
</dbReference>
<keyword evidence="3 8" id="KW-0813">Transport</keyword>
<evidence type="ECO:0000256" key="2">
    <source>
        <dbReference type="ARBA" id="ARBA00006939"/>
    </source>
</evidence>
<evidence type="ECO:0000256" key="4">
    <source>
        <dbReference type="ARBA" id="ARBA00022692"/>
    </source>
</evidence>
<evidence type="ECO:0000256" key="7">
    <source>
        <dbReference type="ARBA" id="ARBA00023136"/>
    </source>
</evidence>
<comment type="caution">
    <text evidence="9">The sequence shown here is derived from an EMBL/GenBank/DDBJ whole genome shotgun (WGS) entry which is preliminary data.</text>
</comment>